<evidence type="ECO:0000256" key="6">
    <source>
        <dbReference type="SAM" id="Phobius"/>
    </source>
</evidence>
<evidence type="ECO:0000256" key="2">
    <source>
        <dbReference type="ARBA" id="ARBA00005272"/>
    </source>
</evidence>
<dbReference type="InterPro" id="IPR023753">
    <property type="entry name" value="FAD/NAD-binding_dom"/>
</dbReference>
<dbReference type="EMBL" id="QXHD01000004">
    <property type="protein sequence ID" value="NEZ56408.1"/>
    <property type="molecule type" value="Genomic_DNA"/>
</dbReference>
<protein>
    <submittedName>
        <fullName evidence="8">NAD(P)/FAD-dependent oxidoreductase</fullName>
    </submittedName>
</protein>
<feature type="domain" description="FAD/NAD(P)-binding" evidence="7">
    <location>
        <begin position="20"/>
        <end position="313"/>
    </location>
</feature>
<organism evidence="8 9">
    <name type="scientific">Adonisia turfae CCMR0081</name>
    <dbReference type="NCBI Taxonomy" id="2292702"/>
    <lineage>
        <taxon>Bacteria</taxon>
        <taxon>Bacillati</taxon>
        <taxon>Cyanobacteriota</taxon>
        <taxon>Adonisia</taxon>
        <taxon>Adonisia turfae</taxon>
    </lineage>
</organism>
<evidence type="ECO:0000256" key="1">
    <source>
        <dbReference type="ARBA" id="ARBA00001974"/>
    </source>
</evidence>
<dbReference type="Pfam" id="PF07992">
    <property type="entry name" value="Pyr_redox_2"/>
    <property type="match status" value="1"/>
</dbReference>
<comment type="caution">
    <text evidence="8">The sequence shown here is derived from an EMBL/GenBank/DDBJ whole genome shotgun (WGS) entry which is preliminary data.</text>
</comment>
<evidence type="ECO:0000313" key="8">
    <source>
        <dbReference type="EMBL" id="NEZ56408.1"/>
    </source>
</evidence>
<dbReference type="SUPFAM" id="SSF51905">
    <property type="entry name" value="FAD/NAD(P)-binding domain"/>
    <property type="match status" value="2"/>
</dbReference>
<dbReference type="RefSeq" id="WP_163667886.1">
    <property type="nucleotide sequence ID" value="NZ_QXHD01000004.1"/>
</dbReference>
<keyword evidence="6" id="KW-0812">Transmembrane</keyword>
<keyword evidence="5" id="KW-0560">Oxidoreductase</keyword>
<comment type="similarity">
    <text evidence="2">Belongs to the NADH dehydrogenase family.</text>
</comment>
<accession>A0A6M0RJH1</accession>
<evidence type="ECO:0000313" key="9">
    <source>
        <dbReference type="Proteomes" id="UP000481033"/>
    </source>
</evidence>
<dbReference type="PRINTS" id="PR00411">
    <property type="entry name" value="PNDRDTASEI"/>
</dbReference>
<dbReference type="GO" id="GO:0003955">
    <property type="term" value="F:NAD(P)H dehydrogenase (quinone) activity"/>
    <property type="evidence" value="ECO:0007669"/>
    <property type="project" value="TreeGrafter"/>
</dbReference>
<sequence length="401" mass="44432">MALSPAQTSYSGRSTNYCPRIVIVGGGFGGLYTALYLQKYRHLRDSAITLIEPRERFLFTPLLYEVLTEELLLWEVAPAYQSLLMGTNVQWQQDWADHIDLEQQRVMLRQGDSLPYDYLVVSTGAKTRPLPIPGIREHAITFRSLDDVVTVKARLDQLVQAAHPVAVTVIGAGASGVELATKVADRLGQKGQVRLVDRGHQILKPFPKGLQRQAMDALLQRNVDVLLQTQINQVGPTTVGLDEGDMPSHLTLWATGTEPVEWLGTPVRTNDQGQVWVRSTLQLEDYFNVFVVGDVAAQPKPIPNTAQAAYQAAAAVASNLAYMTRQRQPKSFRYLHLGDMLALGKGTAGVWSFGLSLGGKLGGIIRRAVYIHRLPTNRHRLKVARRALQQIVAGLWPFKKS</sequence>
<feature type="transmembrane region" description="Helical" evidence="6">
    <location>
        <begin position="20"/>
        <end position="37"/>
    </location>
</feature>
<dbReference type="InterPro" id="IPR036188">
    <property type="entry name" value="FAD/NAD-bd_sf"/>
</dbReference>
<dbReference type="InterPro" id="IPR051169">
    <property type="entry name" value="NADH-Q_oxidoreductase"/>
</dbReference>
<dbReference type="Proteomes" id="UP000481033">
    <property type="component" value="Unassembled WGS sequence"/>
</dbReference>
<dbReference type="PRINTS" id="PR00368">
    <property type="entry name" value="FADPNR"/>
</dbReference>
<evidence type="ECO:0000256" key="4">
    <source>
        <dbReference type="ARBA" id="ARBA00022827"/>
    </source>
</evidence>
<name>A0A6M0RJH1_9CYAN</name>
<dbReference type="PANTHER" id="PTHR42913:SF4">
    <property type="entry name" value="ALTERNATIVE NAD(P)H-UBIQUINONE OXIDOREDUCTASE C1, CHLOROPLASTIC_MITOCHONDRIAL"/>
    <property type="match status" value="1"/>
</dbReference>
<keyword evidence="4" id="KW-0274">FAD</keyword>
<evidence type="ECO:0000256" key="5">
    <source>
        <dbReference type="ARBA" id="ARBA00023002"/>
    </source>
</evidence>
<evidence type="ECO:0000256" key="3">
    <source>
        <dbReference type="ARBA" id="ARBA00022630"/>
    </source>
</evidence>
<keyword evidence="3" id="KW-0285">Flavoprotein</keyword>
<keyword evidence="6" id="KW-0472">Membrane</keyword>
<gene>
    <name evidence="8" type="ORF">DXZ20_12135</name>
</gene>
<dbReference type="PANTHER" id="PTHR42913">
    <property type="entry name" value="APOPTOSIS-INDUCING FACTOR 1"/>
    <property type="match status" value="1"/>
</dbReference>
<dbReference type="AlphaFoldDB" id="A0A6M0RJH1"/>
<comment type="cofactor">
    <cofactor evidence="1">
        <name>FAD</name>
        <dbReference type="ChEBI" id="CHEBI:57692"/>
    </cofactor>
</comment>
<keyword evidence="9" id="KW-1185">Reference proteome</keyword>
<reference evidence="8 9" key="1">
    <citation type="journal article" date="2020" name="Microb. Ecol.">
        <title>Ecogenomics of the Marine Benthic Filamentous Cyanobacterium Adonisia.</title>
        <authorList>
            <person name="Walter J.M."/>
            <person name="Coutinho F.H."/>
            <person name="Leomil L."/>
            <person name="Hargreaves P.I."/>
            <person name="Campeao M.E."/>
            <person name="Vieira V.V."/>
            <person name="Silva B.S."/>
            <person name="Fistarol G.O."/>
            <person name="Salomon P.S."/>
            <person name="Sawabe T."/>
            <person name="Mino S."/>
            <person name="Hosokawa M."/>
            <person name="Miyashita H."/>
            <person name="Maruyama F."/>
            <person name="van Verk M.C."/>
            <person name="Dutilh B.E."/>
            <person name="Thompson C.C."/>
            <person name="Thompson F.L."/>
        </authorList>
    </citation>
    <scope>NUCLEOTIDE SEQUENCE [LARGE SCALE GENOMIC DNA]</scope>
    <source>
        <strain evidence="8 9">CCMR0081</strain>
    </source>
</reference>
<dbReference type="GO" id="GO:0019646">
    <property type="term" value="P:aerobic electron transport chain"/>
    <property type="evidence" value="ECO:0007669"/>
    <property type="project" value="TreeGrafter"/>
</dbReference>
<evidence type="ECO:0000259" key="7">
    <source>
        <dbReference type="Pfam" id="PF07992"/>
    </source>
</evidence>
<keyword evidence="6" id="KW-1133">Transmembrane helix</keyword>
<dbReference type="Gene3D" id="3.50.50.100">
    <property type="match status" value="1"/>
</dbReference>
<proteinExistence type="inferred from homology"/>